<dbReference type="STRING" id="1349785.GCA_000509405_00752"/>
<dbReference type="GeneID" id="47724580"/>
<dbReference type="RefSeq" id="WP_100211951.1">
    <property type="nucleotide sequence ID" value="NZ_CP138495.1"/>
</dbReference>
<feature type="domain" description="SPOR" evidence="1">
    <location>
        <begin position="223"/>
        <end position="300"/>
    </location>
</feature>
<dbReference type="Pfam" id="PF18174">
    <property type="entry name" value="HU-CCDC81_bac_1"/>
    <property type="match status" value="1"/>
</dbReference>
<dbReference type="EMBL" id="LT634361">
    <property type="protein sequence ID" value="SFZ85282.1"/>
    <property type="molecule type" value="Genomic_DNA"/>
</dbReference>
<dbReference type="InterPro" id="IPR007730">
    <property type="entry name" value="SPOR-like_dom"/>
</dbReference>
<name>A0A2H1EDM9_9FLAO</name>
<dbReference type="AlphaFoldDB" id="A0A2H1EDM9"/>
<dbReference type="KEGG" id="tmar:MARIT_3137"/>
<proteinExistence type="predicted"/>
<dbReference type="Gene3D" id="3.30.70.1070">
    <property type="entry name" value="Sporulation related repeat"/>
    <property type="match status" value="1"/>
</dbReference>
<accession>A0A2H1EDM9</accession>
<dbReference type="OrthoDB" id="653949at2"/>
<dbReference type="Proteomes" id="UP000231564">
    <property type="component" value="Chromosome MARIT"/>
</dbReference>
<gene>
    <name evidence="2" type="ORF">MARIT_3137</name>
</gene>
<evidence type="ECO:0000313" key="2">
    <source>
        <dbReference type="EMBL" id="SFZ85282.1"/>
    </source>
</evidence>
<sequence length="300" mass="33698">MRLDNYINDLLYRYDCVIIPGFGGFVTNKIGAKVNDFTHTFSPPTKQITFNSHLKHNDGLLANYIVKAEEISFEEASLKIAGIVEKWNKELKSKSLKIGDIGSLSLNEKEQLIFEPNTTANFLTDAFGLATFASSAVKRSEYKGQVKSLISDSELKEEERKGIPVFIKYAATAAILLTLGYTGWVGVQNQGEVSEEQKLQDKIQSATFVIDNPLPAIDLNLTKVTIKKFHVVAGAFQLRENAENKVNELKQKGFDSYILGENSWGLTQVVFDSYETKKEARKNLKEIQENFSKDAWLLVK</sequence>
<reference evidence="2 3" key="1">
    <citation type="submission" date="2016-11" db="EMBL/GenBank/DDBJ databases">
        <authorList>
            <person name="Jaros S."/>
            <person name="Januszkiewicz K."/>
            <person name="Wedrychowicz H."/>
        </authorList>
    </citation>
    <scope>NUCLEOTIDE SEQUENCE [LARGE SCALE GENOMIC DNA]</scope>
    <source>
        <strain evidence="2">NCIMB 2154T</strain>
    </source>
</reference>
<keyword evidence="3" id="KW-1185">Reference proteome</keyword>
<organism evidence="2 3">
    <name type="scientific">Tenacibaculum maritimum NCIMB 2154</name>
    <dbReference type="NCBI Taxonomy" id="1349785"/>
    <lineage>
        <taxon>Bacteria</taxon>
        <taxon>Pseudomonadati</taxon>
        <taxon>Bacteroidota</taxon>
        <taxon>Flavobacteriia</taxon>
        <taxon>Flavobacteriales</taxon>
        <taxon>Flavobacteriaceae</taxon>
        <taxon>Tenacibaculum</taxon>
    </lineage>
</organism>
<dbReference type="InterPro" id="IPR036680">
    <property type="entry name" value="SPOR-like_sf"/>
</dbReference>
<dbReference type="SUPFAM" id="SSF110997">
    <property type="entry name" value="Sporulation related repeat"/>
    <property type="match status" value="1"/>
</dbReference>
<dbReference type="InterPro" id="IPR041268">
    <property type="entry name" value="HU-CCDC81_bac_2"/>
</dbReference>
<dbReference type="PROSITE" id="PS51724">
    <property type="entry name" value="SPOR"/>
    <property type="match status" value="1"/>
</dbReference>
<evidence type="ECO:0000259" key="1">
    <source>
        <dbReference type="PROSITE" id="PS51724"/>
    </source>
</evidence>
<protein>
    <recommendedName>
        <fullName evidence="1">SPOR domain-containing protein</fullName>
    </recommendedName>
</protein>
<dbReference type="InterPro" id="IPR040495">
    <property type="entry name" value="HU-CCDC81_bac_1"/>
</dbReference>
<dbReference type="GO" id="GO:0042834">
    <property type="term" value="F:peptidoglycan binding"/>
    <property type="evidence" value="ECO:0007669"/>
    <property type="project" value="InterPro"/>
</dbReference>
<evidence type="ECO:0000313" key="3">
    <source>
        <dbReference type="Proteomes" id="UP000231564"/>
    </source>
</evidence>
<dbReference type="Pfam" id="PF05036">
    <property type="entry name" value="SPOR"/>
    <property type="match status" value="1"/>
</dbReference>
<dbReference type="Pfam" id="PF18175">
    <property type="entry name" value="HU-CCDC81_bac_2"/>
    <property type="match status" value="1"/>
</dbReference>